<dbReference type="PANTHER" id="PTHR43300">
    <property type="entry name" value="ACETYLTRANSFERASE"/>
    <property type="match status" value="1"/>
</dbReference>
<proteinExistence type="inferred from homology"/>
<dbReference type="InterPro" id="IPR020019">
    <property type="entry name" value="AcTrfase_PglD-like"/>
</dbReference>
<reference evidence="3" key="1">
    <citation type="submission" date="2018-07" db="EMBL/GenBank/DDBJ databases">
        <authorList>
            <consortium name="Genoscope - CEA"/>
            <person name="William W."/>
        </authorList>
    </citation>
    <scope>NUCLEOTIDE SEQUENCE</scope>
    <source>
        <strain evidence="3">IK1</strain>
    </source>
</reference>
<evidence type="ECO:0000256" key="1">
    <source>
        <dbReference type="ARBA" id="ARBA00007274"/>
    </source>
</evidence>
<dbReference type="CDD" id="cd03360">
    <property type="entry name" value="LbH_AT_putative"/>
    <property type="match status" value="1"/>
</dbReference>
<dbReference type="EMBL" id="UPXZ01000004">
    <property type="protein sequence ID" value="VBB43289.1"/>
    <property type="molecule type" value="Genomic_DNA"/>
</dbReference>
<protein>
    <submittedName>
        <fullName evidence="3">Uncharacterized protein</fullName>
    </submittedName>
</protein>
<organism evidence="3">
    <name type="scientific">uncultured Paludibacter sp</name>
    <dbReference type="NCBI Taxonomy" id="497635"/>
    <lineage>
        <taxon>Bacteria</taxon>
        <taxon>Pseudomonadati</taxon>
        <taxon>Bacteroidota</taxon>
        <taxon>Bacteroidia</taxon>
        <taxon>Bacteroidales</taxon>
        <taxon>Paludibacteraceae</taxon>
        <taxon>Paludibacter</taxon>
        <taxon>environmental samples</taxon>
    </lineage>
</organism>
<dbReference type="SUPFAM" id="SSF51161">
    <property type="entry name" value="Trimeric LpxA-like enzymes"/>
    <property type="match status" value="1"/>
</dbReference>
<sequence>MTQKVLIIGGKGSGTVIAQAIYDAKTRGFKDFELVGFLNDRAESGDILDGVPVIAKQSKENIQHFWEKGYKFIFSLHRTDGEKAFIKLFNELGLKSDMLATFVHPTAYVAPNVVIEAGAVVMPYVMISSGAKIKLNTLIMTGATIGHNTTTGEYSHIASQAVVGAYIEMGIGSHIGLNATVREYLTIGNFGTLGMGAVLTKNIGDEEVWVGNPAKLLRKAKE</sequence>
<dbReference type="AlphaFoldDB" id="A0A653A5F2"/>
<name>A0A653A5F2_9BACT</name>
<gene>
    <name evidence="3" type="ORF">TRIP_D120008</name>
</gene>
<dbReference type="PANTHER" id="PTHR43300:SF7">
    <property type="entry name" value="UDP-N-ACETYLBACILLOSAMINE N-ACETYLTRANSFERASE"/>
    <property type="match status" value="1"/>
</dbReference>
<accession>A0A653A5F2</accession>
<feature type="binding site" evidence="2">
    <location>
        <position position="156"/>
    </location>
    <ligand>
        <name>acetyl-CoA</name>
        <dbReference type="ChEBI" id="CHEBI:57288"/>
    </ligand>
</feature>
<dbReference type="InterPro" id="IPR050179">
    <property type="entry name" value="Trans_hexapeptide_repeat"/>
</dbReference>
<dbReference type="Gene3D" id="2.160.10.10">
    <property type="entry name" value="Hexapeptide repeat proteins"/>
    <property type="match status" value="1"/>
</dbReference>
<comment type="similarity">
    <text evidence="1">Belongs to the transferase hexapeptide repeat family.</text>
</comment>
<evidence type="ECO:0000313" key="3">
    <source>
        <dbReference type="EMBL" id="VBB43289.1"/>
    </source>
</evidence>
<evidence type="ECO:0000256" key="2">
    <source>
        <dbReference type="PIRSR" id="PIRSR620019-2"/>
    </source>
</evidence>
<dbReference type="InterPro" id="IPR011004">
    <property type="entry name" value="Trimer_LpxA-like_sf"/>
</dbReference>